<feature type="region of interest" description="Disordered" evidence="1">
    <location>
        <begin position="1"/>
        <end position="25"/>
    </location>
</feature>
<evidence type="ECO:0000256" key="1">
    <source>
        <dbReference type="SAM" id="MobiDB-lite"/>
    </source>
</evidence>
<organism evidence="2 3">
    <name type="scientific">Aegilops tauschii subsp. strangulata</name>
    <name type="common">Goatgrass</name>
    <dbReference type="NCBI Taxonomy" id="200361"/>
    <lineage>
        <taxon>Eukaryota</taxon>
        <taxon>Viridiplantae</taxon>
        <taxon>Streptophyta</taxon>
        <taxon>Embryophyta</taxon>
        <taxon>Tracheophyta</taxon>
        <taxon>Spermatophyta</taxon>
        <taxon>Magnoliopsida</taxon>
        <taxon>Liliopsida</taxon>
        <taxon>Poales</taxon>
        <taxon>Poaceae</taxon>
        <taxon>BOP clade</taxon>
        <taxon>Pooideae</taxon>
        <taxon>Triticodae</taxon>
        <taxon>Triticeae</taxon>
        <taxon>Triticinae</taxon>
        <taxon>Aegilops</taxon>
    </lineage>
</organism>
<name>A0A453FZJ3_AEGTS</name>
<feature type="region of interest" description="Disordered" evidence="1">
    <location>
        <begin position="47"/>
        <end position="113"/>
    </location>
</feature>
<reference evidence="3" key="1">
    <citation type="journal article" date="2014" name="Science">
        <title>Ancient hybridizations among the ancestral genomes of bread wheat.</title>
        <authorList>
            <consortium name="International Wheat Genome Sequencing Consortium,"/>
            <person name="Marcussen T."/>
            <person name="Sandve S.R."/>
            <person name="Heier L."/>
            <person name="Spannagl M."/>
            <person name="Pfeifer M."/>
            <person name="Jakobsen K.S."/>
            <person name="Wulff B.B."/>
            <person name="Steuernagel B."/>
            <person name="Mayer K.F."/>
            <person name="Olsen O.A."/>
        </authorList>
    </citation>
    <scope>NUCLEOTIDE SEQUENCE [LARGE SCALE GENOMIC DNA]</scope>
    <source>
        <strain evidence="3">cv. AL8/78</strain>
    </source>
</reference>
<dbReference type="AlphaFoldDB" id="A0A453FZJ3"/>
<reference evidence="2" key="4">
    <citation type="submission" date="2019-03" db="UniProtKB">
        <authorList>
            <consortium name="EnsemblPlants"/>
        </authorList>
    </citation>
    <scope>IDENTIFICATION</scope>
</reference>
<reference evidence="2" key="3">
    <citation type="journal article" date="2017" name="Nature">
        <title>Genome sequence of the progenitor of the wheat D genome Aegilops tauschii.</title>
        <authorList>
            <person name="Luo M.C."/>
            <person name="Gu Y.Q."/>
            <person name="Puiu D."/>
            <person name="Wang H."/>
            <person name="Twardziok S.O."/>
            <person name="Deal K.R."/>
            <person name="Huo N."/>
            <person name="Zhu T."/>
            <person name="Wang L."/>
            <person name="Wang Y."/>
            <person name="McGuire P.E."/>
            <person name="Liu S."/>
            <person name="Long H."/>
            <person name="Ramasamy R.K."/>
            <person name="Rodriguez J.C."/>
            <person name="Van S.L."/>
            <person name="Yuan L."/>
            <person name="Wang Z."/>
            <person name="Xia Z."/>
            <person name="Xiao L."/>
            <person name="Anderson O.D."/>
            <person name="Ouyang S."/>
            <person name="Liang Y."/>
            <person name="Zimin A.V."/>
            <person name="Pertea G."/>
            <person name="Qi P."/>
            <person name="Bennetzen J.L."/>
            <person name="Dai X."/>
            <person name="Dawson M.W."/>
            <person name="Muller H.G."/>
            <person name="Kugler K."/>
            <person name="Rivarola-Duarte L."/>
            <person name="Spannagl M."/>
            <person name="Mayer K.F.X."/>
            <person name="Lu F.H."/>
            <person name="Bevan M.W."/>
            <person name="Leroy P."/>
            <person name="Li P."/>
            <person name="You F.M."/>
            <person name="Sun Q."/>
            <person name="Liu Z."/>
            <person name="Lyons E."/>
            <person name="Wicker T."/>
            <person name="Salzberg S.L."/>
            <person name="Devos K.M."/>
            <person name="Dvorak J."/>
        </authorList>
    </citation>
    <scope>NUCLEOTIDE SEQUENCE [LARGE SCALE GENOMIC DNA]</scope>
    <source>
        <strain evidence="2">cv. AL8/78</strain>
    </source>
</reference>
<dbReference type="EnsemblPlants" id="AET3Gv20839300.1">
    <property type="protein sequence ID" value="AET3Gv20839300.1"/>
    <property type="gene ID" value="AET3Gv20839300"/>
</dbReference>
<keyword evidence="3" id="KW-1185">Reference proteome</keyword>
<proteinExistence type="predicted"/>
<sequence>MEDYGALQAPTKTQAHNHGGLEHHGSNMHLAADKKVHLPLIRETKNHLDLGLHSHESTSKTRETRTTNQGSWGTKKKRRRNQNPVVDELRIAMNRRNRPPPPPLELSLSALSK</sequence>
<reference evidence="2" key="5">
    <citation type="journal article" date="2021" name="G3 (Bethesda)">
        <title>Aegilops tauschii genome assembly Aet v5.0 features greater sequence contiguity and improved annotation.</title>
        <authorList>
            <person name="Wang L."/>
            <person name="Zhu T."/>
            <person name="Rodriguez J.C."/>
            <person name="Deal K.R."/>
            <person name="Dubcovsky J."/>
            <person name="McGuire P.E."/>
            <person name="Lux T."/>
            <person name="Spannagl M."/>
            <person name="Mayer K.F.X."/>
            <person name="Baldrich P."/>
            <person name="Meyers B.C."/>
            <person name="Huo N."/>
            <person name="Gu Y.Q."/>
            <person name="Zhou H."/>
            <person name="Devos K.M."/>
            <person name="Bennetzen J.L."/>
            <person name="Unver T."/>
            <person name="Budak H."/>
            <person name="Gulick P.J."/>
            <person name="Galiba G."/>
            <person name="Kalapos B."/>
            <person name="Nelson D.R."/>
            <person name="Li P."/>
            <person name="You F.M."/>
            <person name="Luo M.C."/>
            <person name="Dvorak J."/>
        </authorList>
    </citation>
    <scope>NUCLEOTIDE SEQUENCE [LARGE SCALE GENOMIC DNA]</scope>
    <source>
        <strain evidence="2">cv. AL8/78</strain>
    </source>
</reference>
<evidence type="ECO:0000313" key="2">
    <source>
        <dbReference type="EnsemblPlants" id="AET3Gv20839300.1"/>
    </source>
</evidence>
<evidence type="ECO:0000313" key="3">
    <source>
        <dbReference type="Proteomes" id="UP000015105"/>
    </source>
</evidence>
<reference evidence="3" key="2">
    <citation type="journal article" date="2017" name="Nat. Plants">
        <title>The Aegilops tauschii genome reveals multiple impacts of transposons.</title>
        <authorList>
            <person name="Zhao G."/>
            <person name="Zou C."/>
            <person name="Li K."/>
            <person name="Wang K."/>
            <person name="Li T."/>
            <person name="Gao L."/>
            <person name="Zhang X."/>
            <person name="Wang H."/>
            <person name="Yang Z."/>
            <person name="Liu X."/>
            <person name="Jiang W."/>
            <person name="Mao L."/>
            <person name="Kong X."/>
            <person name="Jiao Y."/>
            <person name="Jia J."/>
        </authorList>
    </citation>
    <scope>NUCLEOTIDE SEQUENCE [LARGE SCALE GENOMIC DNA]</scope>
    <source>
        <strain evidence="3">cv. AL8/78</strain>
    </source>
</reference>
<protein>
    <submittedName>
        <fullName evidence="2">Uncharacterized protein</fullName>
    </submittedName>
</protein>
<dbReference type="Proteomes" id="UP000015105">
    <property type="component" value="Chromosome 3D"/>
</dbReference>
<feature type="compositionally biased region" description="Basic and acidic residues" evidence="1">
    <location>
        <begin position="47"/>
        <end position="65"/>
    </location>
</feature>
<accession>A0A453FZJ3</accession>
<dbReference type="Gramene" id="AET3Gv20839300.1">
    <property type="protein sequence ID" value="AET3Gv20839300.1"/>
    <property type="gene ID" value="AET3Gv20839300"/>
</dbReference>